<name>A0ACC2HYC6_9PLEO</name>
<dbReference type="Proteomes" id="UP001153331">
    <property type="component" value="Unassembled WGS sequence"/>
</dbReference>
<sequence length="609" mass="67154">MKQTQQLLADSGWAGGIDLGDAPALKGETAAVAGINPSFARHSEPQLADTTILIMPFESKFPSAPIPDVDLWAFLFERKDKGFSDDKVIYFDPYTKRSYTYAQVKNTAIEFGKGLKGLWDWQKNDVLALYTPNCIDTPAITWGCHWAGGILSPANPNYTVEELTFQLKDSGARAIVTQLPFVKNAQAAAKQVGIPLDKVIIMGDQRDPTYTVKHFTSIVNTAGSTKWRRTKAKNPSEDLAFLVYSSGTTGHPKGVMLTHRNIVSNTMMIKAAEAGNLQPTGGPTGEGDKLIAFLPFFHIYGLTCMIHQSLYSGLQLVVLPKFDLEDFCRFIQELKVTFAYVVPPVVLLLGKHPVVEKYDMSTIRMMNSGAAPLTRELVDAVNKRLGIPIKQGYGLSETSPTTHTQPWEDWNRTIGSVGTLLPYQTAKYMSPEEKELPTGEVGELWIKGPNVFKGYLNNPEGTKNALTEDGYFKTGDVGYQDKDGNFYITDRVKELIKYKGFQVPPAELEGLLVSHPSVDDAAVVGVYDKDQATELPRAYIVPKGGLGKGEKEAKEIIDWLGAKVAHHKKLRGGVRFVDEIPKSVSGKILRRVLKLKAQEEQDNGAKAKL</sequence>
<accession>A0ACC2HYC6</accession>
<evidence type="ECO:0000313" key="2">
    <source>
        <dbReference type="Proteomes" id="UP001153331"/>
    </source>
</evidence>
<gene>
    <name evidence="1" type="ORF">OPT61_g8436</name>
</gene>
<comment type="caution">
    <text evidence="1">The sequence shown here is derived from an EMBL/GenBank/DDBJ whole genome shotgun (WGS) entry which is preliminary data.</text>
</comment>
<evidence type="ECO:0000313" key="1">
    <source>
        <dbReference type="EMBL" id="KAJ8108057.1"/>
    </source>
</evidence>
<organism evidence="1 2">
    <name type="scientific">Boeremia exigua</name>
    <dbReference type="NCBI Taxonomy" id="749465"/>
    <lineage>
        <taxon>Eukaryota</taxon>
        <taxon>Fungi</taxon>
        <taxon>Dikarya</taxon>
        <taxon>Ascomycota</taxon>
        <taxon>Pezizomycotina</taxon>
        <taxon>Dothideomycetes</taxon>
        <taxon>Pleosporomycetidae</taxon>
        <taxon>Pleosporales</taxon>
        <taxon>Pleosporineae</taxon>
        <taxon>Didymellaceae</taxon>
        <taxon>Boeremia</taxon>
    </lineage>
</organism>
<dbReference type="EMBL" id="JAPHNI010000811">
    <property type="protein sequence ID" value="KAJ8108057.1"/>
    <property type="molecule type" value="Genomic_DNA"/>
</dbReference>
<keyword evidence="2" id="KW-1185">Reference proteome</keyword>
<protein>
    <submittedName>
        <fullName evidence="1">Uncharacterized protein</fullName>
    </submittedName>
</protein>
<proteinExistence type="predicted"/>
<reference evidence="1" key="1">
    <citation type="submission" date="2022-11" db="EMBL/GenBank/DDBJ databases">
        <title>Genome Sequence of Boeremia exigua.</title>
        <authorList>
            <person name="Buettner E."/>
        </authorList>
    </citation>
    <scope>NUCLEOTIDE SEQUENCE</scope>
    <source>
        <strain evidence="1">CU02</strain>
    </source>
</reference>